<feature type="compositionally biased region" description="Basic residues" evidence="3">
    <location>
        <begin position="407"/>
        <end position="418"/>
    </location>
</feature>
<evidence type="ECO:0000256" key="3">
    <source>
        <dbReference type="SAM" id="MobiDB-lite"/>
    </source>
</evidence>
<keyword evidence="2" id="KW-0862">Zinc</keyword>
<evidence type="ECO:0000256" key="2">
    <source>
        <dbReference type="ARBA" id="ARBA00022833"/>
    </source>
</evidence>
<feature type="compositionally biased region" description="Pro residues" evidence="3">
    <location>
        <begin position="793"/>
        <end position="803"/>
    </location>
</feature>
<feature type="compositionally biased region" description="Polar residues" evidence="3">
    <location>
        <begin position="289"/>
        <end position="327"/>
    </location>
</feature>
<dbReference type="GO" id="GO:0046872">
    <property type="term" value="F:metal ion binding"/>
    <property type="evidence" value="ECO:0007669"/>
    <property type="project" value="UniProtKB-KW"/>
</dbReference>
<dbReference type="PROSITE" id="PS50143">
    <property type="entry name" value="BIR_REPEAT_2"/>
    <property type="match status" value="2"/>
</dbReference>
<name>A0A8H3B6N2_9AGAM</name>
<dbReference type="InterPro" id="IPR051190">
    <property type="entry name" value="Baculoviral_IAP"/>
</dbReference>
<dbReference type="EMBL" id="CAJMWQ010001389">
    <property type="protein sequence ID" value="CAE6448963.1"/>
    <property type="molecule type" value="Genomic_DNA"/>
</dbReference>
<gene>
    <name evidence="4" type="ORF">RDB_LOCUS77061</name>
</gene>
<feature type="compositionally biased region" description="Basic residues" evidence="3">
    <location>
        <begin position="446"/>
        <end position="464"/>
    </location>
</feature>
<dbReference type="Gene3D" id="1.10.1170.10">
    <property type="entry name" value="Inhibitor Of Apoptosis Protein (2mihbC-IAP-1), Chain A"/>
    <property type="match status" value="2"/>
</dbReference>
<evidence type="ECO:0000313" key="4">
    <source>
        <dbReference type="EMBL" id="CAE6448963.1"/>
    </source>
</evidence>
<dbReference type="PANTHER" id="PTHR46771:SF5">
    <property type="entry name" value="DETERIN"/>
    <property type="match status" value="1"/>
</dbReference>
<feature type="compositionally biased region" description="Acidic residues" evidence="3">
    <location>
        <begin position="478"/>
        <end position="496"/>
    </location>
</feature>
<feature type="compositionally biased region" description="Polar residues" evidence="3">
    <location>
        <begin position="613"/>
        <end position="625"/>
    </location>
</feature>
<feature type="compositionally biased region" description="Low complexity" evidence="3">
    <location>
        <begin position="781"/>
        <end position="792"/>
    </location>
</feature>
<accession>A0A8H3B6N2</accession>
<dbReference type="AlphaFoldDB" id="A0A8H3B6N2"/>
<dbReference type="Proteomes" id="UP000663826">
    <property type="component" value="Unassembled WGS sequence"/>
</dbReference>
<comment type="caution">
    <text evidence="4">The sequence shown here is derived from an EMBL/GenBank/DDBJ whole genome shotgun (WGS) entry which is preliminary data.</text>
</comment>
<feature type="compositionally biased region" description="Basic and acidic residues" evidence="3">
    <location>
        <begin position="269"/>
        <end position="280"/>
    </location>
</feature>
<feature type="compositionally biased region" description="Basic residues" evidence="3">
    <location>
        <begin position="501"/>
        <end position="523"/>
    </location>
</feature>
<dbReference type="SUPFAM" id="SSF57924">
    <property type="entry name" value="Inhibitor of apoptosis (IAP) repeat"/>
    <property type="match status" value="2"/>
</dbReference>
<proteinExistence type="predicted"/>
<dbReference type="Pfam" id="PF00653">
    <property type="entry name" value="BIR"/>
    <property type="match status" value="2"/>
</dbReference>
<evidence type="ECO:0008006" key="6">
    <source>
        <dbReference type="Google" id="ProtNLM"/>
    </source>
</evidence>
<evidence type="ECO:0000256" key="1">
    <source>
        <dbReference type="ARBA" id="ARBA00022723"/>
    </source>
</evidence>
<feature type="compositionally biased region" description="Basic residues" evidence="3">
    <location>
        <begin position="354"/>
        <end position="364"/>
    </location>
</feature>
<reference evidence="4" key="1">
    <citation type="submission" date="2021-01" db="EMBL/GenBank/DDBJ databases">
        <authorList>
            <person name="Kaushik A."/>
        </authorList>
    </citation>
    <scope>NUCLEOTIDE SEQUENCE</scope>
    <source>
        <strain evidence="4">AG1-1B</strain>
    </source>
</reference>
<dbReference type="CDD" id="cd00022">
    <property type="entry name" value="BIR"/>
    <property type="match status" value="2"/>
</dbReference>
<dbReference type="SMART" id="SM00238">
    <property type="entry name" value="BIR"/>
    <property type="match status" value="2"/>
</dbReference>
<dbReference type="PANTHER" id="PTHR46771">
    <property type="entry name" value="DETERIN"/>
    <property type="match status" value="1"/>
</dbReference>
<feature type="compositionally biased region" description="Acidic residues" evidence="3">
    <location>
        <begin position="529"/>
        <end position="539"/>
    </location>
</feature>
<keyword evidence="1" id="KW-0479">Metal-binding</keyword>
<feature type="region of interest" description="Disordered" evidence="3">
    <location>
        <begin position="204"/>
        <end position="805"/>
    </location>
</feature>
<protein>
    <recommendedName>
        <fullName evidence="6">BIR-domain-containing protein</fullName>
    </recommendedName>
</protein>
<feature type="compositionally biased region" description="Acidic residues" evidence="3">
    <location>
        <begin position="335"/>
        <end position="346"/>
    </location>
</feature>
<dbReference type="InterPro" id="IPR001370">
    <property type="entry name" value="BIR_rpt"/>
</dbReference>
<feature type="compositionally biased region" description="Low complexity" evidence="3">
    <location>
        <begin position="687"/>
        <end position="703"/>
    </location>
</feature>
<evidence type="ECO:0000313" key="5">
    <source>
        <dbReference type="Proteomes" id="UP000663826"/>
    </source>
</evidence>
<feature type="compositionally biased region" description="Low complexity" evidence="3">
    <location>
        <begin position="763"/>
        <end position="772"/>
    </location>
</feature>
<organism evidence="4 5">
    <name type="scientific">Rhizoctonia solani</name>
    <dbReference type="NCBI Taxonomy" id="456999"/>
    <lineage>
        <taxon>Eukaryota</taxon>
        <taxon>Fungi</taxon>
        <taxon>Dikarya</taxon>
        <taxon>Basidiomycota</taxon>
        <taxon>Agaricomycotina</taxon>
        <taxon>Agaricomycetes</taxon>
        <taxon>Cantharellales</taxon>
        <taxon>Ceratobasidiaceae</taxon>
        <taxon>Rhizoctonia</taxon>
    </lineage>
</organism>
<feature type="compositionally biased region" description="Acidic residues" evidence="3">
    <location>
        <begin position="424"/>
        <end position="438"/>
    </location>
</feature>
<feature type="compositionally biased region" description="Low complexity" evidence="3">
    <location>
        <begin position="592"/>
        <end position="601"/>
    </location>
</feature>
<sequence length="869" mass="91718">MPLSSPTSYNNLTLDSRLKSFTKSKSKAWPHNASYKATPDTLARAGFVFTPDTARKSDRVTCFVCGKTLGGWEPQDDPFKEHAEHSPACSWGLARCSIEALRISPESTELVFPNEESLPSSATLEAARLATFGKFWPHDSVRSHSAKSKHMAKAGFIYTPTQESDDLASCFYCNLGLDGWESTDDPHHEHQRRRPHCAFFSARVSADDEPESQPKGGKGKLSKKAQPEDLDEDEEQPLPPPKPKKGTSTDLKRTTSKSSKAAPPDDPDEVKQEAGDEPRSRGKLRKSQSHGQLQLGRSTLGKSATQPERSQSALGKSVVGRSQSQMGHRTRNGVAEDDDEEEDGDEPPPVPAKSKSKATGKSKKAITEPEPELDDLEPARAKTKTRSTKKPTGEVADEAELEPVPKAKAKAKVGKTKTKTVPEPEPEPMEVEEEEEEAPPPPPPKAKTKGKAKATGAKGKKGGKKAVEDPIESSTAEMEAESGIEADSAIEVETEPEPAPKKTRAKKTTGTKKAAAKGKKVKTKAGTGEDTESQAEPEPQDVQMQSYSDSEPPVAGTPRPPSRLAGRADDHTPRATAGSNANGKPSTGLPVPSRSTPSPTRLARPGTFGASRGHSQSGSATNTPKAATGSGIARPPSASGIARPPSASGIARPPSASGMLKSPGASGLLRSPGVSGIARPPSATGIPRPGATTPGSAGAARTGIPLRQPSPIRPGVTRPVFGAANKNNINTDVVMASPGRPSGAYGRSTGAPGSPTRPSSKGPPQVQVATTPVPFPRESSPMTPARPANTTMPAPPAPAPVPATKPISKGPVIDMTLAELDAETRALTLEGYVRREMRIQYEALKAECEREIEDFLKAASETRGKIATL</sequence>